<name>A0A4P9K767_9GAMM</name>
<dbReference type="Pfam" id="PF18381">
    <property type="entry name" value="YcaO_C"/>
    <property type="match status" value="1"/>
</dbReference>
<keyword evidence="3" id="KW-1185">Reference proteome</keyword>
<dbReference type="Pfam" id="PF02624">
    <property type="entry name" value="YcaO"/>
    <property type="match status" value="1"/>
</dbReference>
<dbReference type="NCBIfam" id="NF040716">
    <property type="entry name" value="YcaO_for_S12"/>
    <property type="match status" value="1"/>
</dbReference>
<evidence type="ECO:0000259" key="1">
    <source>
        <dbReference type="PROSITE" id="PS51664"/>
    </source>
</evidence>
<dbReference type="PANTHER" id="PTHR37809:SF1">
    <property type="entry name" value="RIBOSOMAL PROTEIN S12 METHYLTHIOTRANSFERASE ACCESSORY FACTOR YCAO"/>
    <property type="match status" value="1"/>
</dbReference>
<accession>A0A4P9K767</accession>
<dbReference type="RefSeq" id="WP_138564852.1">
    <property type="nucleotide sequence ID" value="NZ_CP040602.1"/>
</dbReference>
<reference evidence="2 3" key="1">
    <citation type="submission" date="2019-05" db="EMBL/GenBank/DDBJ databases">
        <title>Thiomicrorhabdus sediminis sp. nov, a novel sulfur-oxidizing bacterium isolated from coastal sediment.</title>
        <authorList>
            <person name="Liu X."/>
        </authorList>
    </citation>
    <scope>NUCLEOTIDE SEQUENCE [LARGE SCALE GENOMIC DNA]</scope>
    <source>
        <strain evidence="2 3">G1</strain>
    </source>
</reference>
<dbReference type="Proteomes" id="UP000304864">
    <property type="component" value="Chromosome"/>
</dbReference>
<dbReference type="NCBIfam" id="TIGR00702">
    <property type="entry name" value="YcaO-type kinase domain"/>
    <property type="match status" value="1"/>
</dbReference>
<dbReference type="EMBL" id="CP040602">
    <property type="protein sequence ID" value="QCU90176.1"/>
    <property type="molecule type" value="Genomic_DNA"/>
</dbReference>
<dbReference type="PROSITE" id="PS51664">
    <property type="entry name" value="YCAO"/>
    <property type="match status" value="1"/>
</dbReference>
<dbReference type="PANTHER" id="PTHR37809">
    <property type="entry name" value="RIBOSOMAL PROTEIN S12 METHYLTHIOTRANSFERASE ACCESSORY FACTOR YCAO"/>
    <property type="match status" value="1"/>
</dbReference>
<evidence type="ECO:0000313" key="2">
    <source>
        <dbReference type="EMBL" id="QCU90176.1"/>
    </source>
</evidence>
<dbReference type="InterPro" id="IPR003776">
    <property type="entry name" value="YcaO-like_dom"/>
</dbReference>
<dbReference type="KEGG" id="thig:FE785_05805"/>
<dbReference type="AlphaFoldDB" id="A0A4P9K767"/>
<sequence length="571" mass="64628">MSELTYIKGKDACLENSINTMQSQLKSMGFQIDEASWLNPVKNVYSLHINDKRCPPIFTNGKGTSRKACLASALGEFLERLSTNYFFSDYWISANGQNRDWLYYPDDKRFTEQDIGECLNERLWQFYDPEGELGFNELLSFNDQNEFVSAIPLINVDSQEVAYFPMNLLSNIYASNGLSAGNTALEAQVQGMSEIFERWVKNKILRENLCLPEIPNEVVEQFPAVVEAVASLKEAGIEVSMRDASLGGQFPVINVTLFEQKTGTCFASFGAHPIFEVALERTLTESLQGRHLNNLDGFQLTVFDEYSVAEDENIENHFIDSSGLIHTRFITHDADFDFVNWDFSGTTEQQWQKLCDLVREQGCEVYVANYRHCHFEACRIIVPGMSEIYPVTELIDSNQNVGRLLREALLALPESQDYSGLAELIDALGFSDHQGVASLIGLLPDPGSFWAEVKIAELRAWALLAAGEHQEALDALHDAIYYLHPDSKWLVKFQALNFCLQMQLENLVDKRATALLFGQQLSDQVWRMIAGEVVFDGQVLGQDIFAQSKRHQALMLMEQELAEIKQAFFEV</sequence>
<proteinExistence type="predicted"/>
<dbReference type="OrthoDB" id="9761274at2"/>
<gene>
    <name evidence="2" type="ORF">FE785_05805</name>
</gene>
<organism evidence="2 3">
    <name type="scientific">Thiomicrorhabdus sediminis</name>
    <dbReference type="NCBI Taxonomy" id="2580412"/>
    <lineage>
        <taxon>Bacteria</taxon>
        <taxon>Pseudomonadati</taxon>
        <taxon>Pseudomonadota</taxon>
        <taxon>Gammaproteobacteria</taxon>
        <taxon>Thiotrichales</taxon>
        <taxon>Piscirickettsiaceae</taxon>
        <taxon>Thiomicrorhabdus</taxon>
    </lineage>
</organism>
<dbReference type="Gene3D" id="3.30.1330.230">
    <property type="match status" value="1"/>
</dbReference>
<evidence type="ECO:0000313" key="3">
    <source>
        <dbReference type="Proteomes" id="UP000304864"/>
    </source>
</evidence>
<dbReference type="InterPro" id="IPR041080">
    <property type="entry name" value="YcaO_C"/>
</dbReference>
<protein>
    <recommendedName>
        <fullName evidence="1">YcaO domain-containing protein</fullName>
    </recommendedName>
</protein>
<feature type="domain" description="YcaO" evidence="1">
    <location>
        <begin position="61"/>
        <end position="419"/>
    </location>
</feature>